<comment type="caution">
    <text evidence="1">The sequence shown here is derived from an EMBL/GenBank/DDBJ whole genome shotgun (WGS) entry which is preliminary data.</text>
</comment>
<sequence>RDASEELGLPQVITTALYRRIGALLLPREYISQPCILEFCFLALHNFSMFPCISLYMYIQCYGQLITLPPKCALHGSVA</sequence>
<evidence type="ECO:0000313" key="1">
    <source>
        <dbReference type="EMBL" id="CAI8057588.1"/>
    </source>
</evidence>
<protein>
    <submittedName>
        <fullName evidence="1">Uncharacterized protein</fullName>
    </submittedName>
</protein>
<evidence type="ECO:0000313" key="2">
    <source>
        <dbReference type="Proteomes" id="UP001174909"/>
    </source>
</evidence>
<proteinExistence type="predicted"/>
<reference evidence="1" key="1">
    <citation type="submission" date="2023-03" db="EMBL/GenBank/DDBJ databases">
        <authorList>
            <person name="Steffen K."/>
            <person name="Cardenas P."/>
        </authorList>
    </citation>
    <scope>NUCLEOTIDE SEQUENCE</scope>
</reference>
<dbReference type="Proteomes" id="UP001174909">
    <property type="component" value="Unassembled WGS sequence"/>
</dbReference>
<organism evidence="1 2">
    <name type="scientific">Geodia barretti</name>
    <name type="common">Barrett's horny sponge</name>
    <dbReference type="NCBI Taxonomy" id="519541"/>
    <lineage>
        <taxon>Eukaryota</taxon>
        <taxon>Metazoa</taxon>
        <taxon>Porifera</taxon>
        <taxon>Demospongiae</taxon>
        <taxon>Heteroscleromorpha</taxon>
        <taxon>Tetractinellida</taxon>
        <taxon>Astrophorina</taxon>
        <taxon>Geodiidae</taxon>
        <taxon>Geodia</taxon>
    </lineage>
</organism>
<dbReference type="EMBL" id="CASHTH010004458">
    <property type="protein sequence ID" value="CAI8057588.1"/>
    <property type="molecule type" value="Genomic_DNA"/>
</dbReference>
<accession>A0AA35U0V6</accession>
<feature type="non-terminal residue" evidence="1">
    <location>
        <position position="1"/>
    </location>
</feature>
<gene>
    <name evidence="1" type="ORF">GBAR_LOCUS31388</name>
</gene>
<name>A0AA35U0V6_GEOBA</name>
<dbReference type="AlphaFoldDB" id="A0AA35U0V6"/>
<keyword evidence="2" id="KW-1185">Reference proteome</keyword>